<proteinExistence type="predicted"/>
<dbReference type="AlphaFoldDB" id="A0A0A9T832"/>
<reference evidence="1" key="1">
    <citation type="submission" date="2014-09" db="EMBL/GenBank/DDBJ databases">
        <authorList>
            <person name="Magalhaes I.L.F."/>
            <person name="Oliveira U."/>
            <person name="Santos F.R."/>
            <person name="Vidigal T.H.D.A."/>
            <person name="Brescovit A.D."/>
            <person name="Santos A.J."/>
        </authorList>
    </citation>
    <scope>NUCLEOTIDE SEQUENCE</scope>
    <source>
        <tissue evidence="1">Shoot tissue taken approximately 20 cm above the soil surface</tissue>
    </source>
</reference>
<sequence>MAVPTTVLPMMTRSTRSLPALREILAAVLLTNGSNVPIMAWC</sequence>
<reference evidence="1" key="2">
    <citation type="journal article" date="2015" name="Data Brief">
        <title>Shoot transcriptome of the giant reed, Arundo donax.</title>
        <authorList>
            <person name="Barrero R.A."/>
            <person name="Guerrero F.D."/>
            <person name="Moolhuijzen P."/>
            <person name="Goolsby J.A."/>
            <person name="Tidwell J."/>
            <person name="Bellgard S.E."/>
            <person name="Bellgard M.I."/>
        </authorList>
    </citation>
    <scope>NUCLEOTIDE SEQUENCE</scope>
    <source>
        <tissue evidence="1">Shoot tissue taken approximately 20 cm above the soil surface</tissue>
    </source>
</reference>
<dbReference type="EMBL" id="GBRH01231745">
    <property type="protein sequence ID" value="JAD66150.1"/>
    <property type="molecule type" value="Transcribed_RNA"/>
</dbReference>
<protein>
    <submittedName>
        <fullName evidence="1">Uncharacterized protein</fullName>
    </submittedName>
</protein>
<accession>A0A0A9T832</accession>
<organism evidence="1">
    <name type="scientific">Arundo donax</name>
    <name type="common">Giant reed</name>
    <name type="synonym">Donax arundinaceus</name>
    <dbReference type="NCBI Taxonomy" id="35708"/>
    <lineage>
        <taxon>Eukaryota</taxon>
        <taxon>Viridiplantae</taxon>
        <taxon>Streptophyta</taxon>
        <taxon>Embryophyta</taxon>
        <taxon>Tracheophyta</taxon>
        <taxon>Spermatophyta</taxon>
        <taxon>Magnoliopsida</taxon>
        <taxon>Liliopsida</taxon>
        <taxon>Poales</taxon>
        <taxon>Poaceae</taxon>
        <taxon>PACMAD clade</taxon>
        <taxon>Arundinoideae</taxon>
        <taxon>Arundineae</taxon>
        <taxon>Arundo</taxon>
    </lineage>
</organism>
<name>A0A0A9T832_ARUDO</name>
<evidence type="ECO:0000313" key="1">
    <source>
        <dbReference type="EMBL" id="JAD66150.1"/>
    </source>
</evidence>